<evidence type="ECO:0000313" key="2">
    <source>
        <dbReference type="Proteomes" id="UP000838756"/>
    </source>
</evidence>
<dbReference type="OrthoDB" id="10014409at2759"/>
<comment type="caution">
    <text evidence="1">The sequence shown here is derived from an EMBL/GenBank/DDBJ whole genome shotgun (WGS) entry which is preliminary data.</text>
</comment>
<organism evidence="1 2">
    <name type="scientific">Pararge aegeria aegeria</name>
    <dbReference type="NCBI Taxonomy" id="348720"/>
    <lineage>
        <taxon>Eukaryota</taxon>
        <taxon>Metazoa</taxon>
        <taxon>Ecdysozoa</taxon>
        <taxon>Arthropoda</taxon>
        <taxon>Hexapoda</taxon>
        <taxon>Insecta</taxon>
        <taxon>Pterygota</taxon>
        <taxon>Neoptera</taxon>
        <taxon>Endopterygota</taxon>
        <taxon>Lepidoptera</taxon>
        <taxon>Glossata</taxon>
        <taxon>Ditrysia</taxon>
        <taxon>Papilionoidea</taxon>
        <taxon>Nymphalidae</taxon>
        <taxon>Satyrinae</taxon>
        <taxon>Satyrini</taxon>
        <taxon>Parargina</taxon>
        <taxon>Pararge</taxon>
    </lineage>
</organism>
<name>A0A8S4SIY3_9NEOP</name>
<sequence>MLRLMDSYIMFKLLVFKNKGSSVDGVFLNRVTEFRYQGHLVTGDLNVKKDIERERRALVIRCNMMMPASLHGVRGKRTLHFSEHISNILKVQLMGVIYTEGL</sequence>
<protein>
    <submittedName>
        <fullName evidence="1">Jg24332 protein</fullName>
    </submittedName>
</protein>
<keyword evidence="2" id="KW-1185">Reference proteome</keyword>
<dbReference type="Proteomes" id="UP000838756">
    <property type="component" value="Unassembled WGS sequence"/>
</dbReference>
<evidence type="ECO:0000313" key="1">
    <source>
        <dbReference type="EMBL" id="CAH2259766.1"/>
    </source>
</evidence>
<gene>
    <name evidence="1" type="primary">jg24332</name>
    <name evidence="1" type="ORF">PAEG_LOCUS23652</name>
</gene>
<accession>A0A8S4SIY3</accession>
<dbReference type="EMBL" id="CAKXAJ010026153">
    <property type="protein sequence ID" value="CAH2259766.1"/>
    <property type="molecule type" value="Genomic_DNA"/>
</dbReference>
<proteinExistence type="predicted"/>
<dbReference type="AlphaFoldDB" id="A0A8S4SIY3"/>
<reference evidence="1" key="1">
    <citation type="submission" date="2022-03" db="EMBL/GenBank/DDBJ databases">
        <authorList>
            <person name="Lindestad O."/>
        </authorList>
    </citation>
    <scope>NUCLEOTIDE SEQUENCE</scope>
</reference>